<dbReference type="InParanoid" id="A0A151GTI6"/>
<dbReference type="EMBL" id="LAYC01000001">
    <property type="protein sequence ID" value="KYK60436.1"/>
    <property type="molecule type" value="Genomic_DNA"/>
</dbReference>
<dbReference type="GeneID" id="63714216"/>
<dbReference type="InterPro" id="IPR033468">
    <property type="entry name" value="Metaxin_GST"/>
</dbReference>
<dbReference type="RefSeq" id="XP_040659788.1">
    <property type="nucleotide sequence ID" value="XM_040798905.1"/>
</dbReference>
<dbReference type="GO" id="GO:0001401">
    <property type="term" value="C:SAM complex"/>
    <property type="evidence" value="ECO:0007669"/>
    <property type="project" value="TreeGrafter"/>
</dbReference>
<evidence type="ECO:0000259" key="2">
    <source>
        <dbReference type="Pfam" id="PF17172"/>
    </source>
</evidence>
<name>A0A151GTI6_DRECN</name>
<gene>
    <name evidence="3" type="ORF">DCS_01573</name>
</gene>
<comment type="caution">
    <text evidence="3">The sequence shown here is derived from an EMBL/GenBank/DDBJ whole genome shotgun (WGS) entry which is preliminary data.</text>
</comment>
<feature type="domain" description="Thioredoxin-like fold" evidence="2">
    <location>
        <begin position="77"/>
        <end position="164"/>
    </location>
</feature>
<dbReference type="CDD" id="cd03193">
    <property type="entry name" value="GST_C_Metaxin"/>
    <property type="match status" value="1"/>
</dbReference>
<dbReference type="Pfam" id="PF17172">
    <property type="entry name" value="GST_N_4"/>
    <property type="match status" value="1"/>
</dbReference>
<sequence>MAAAAEAPAATPTAAAESRGIFAVPRPVRDLFKRFPLHVYPPEKLPARAPDRARPRPCLYVFATDEAARSGLPSYNPSCLKWQTYLKMAGIDLELVPSNNHASPSGALPFLLPPSSDPRSDAPLAGGKIGQYARDHASGLADTSSPRFEAYLSLLTQFVRPAWVSSSPYHGDPPRCMAEPPADLAMPQLHTLYLLPDNTALLDALYLPSNPLLRAPLLHTLRSAATDEVLKATRRPLLCQTRLLSDAETAFQALSTLLDDNEWFFGDPNPGLFDAEVFAYTYLILDASMGWSDESLSKRLTAFGNLVEHRTRLYERCWGTKSRA</sequence>
<reference evidence="3 4" key="1">
    <citation type="journal article" date="2016" name="Sci. Rep.">
        <title>Insights into Adaptations to a Near-Obligate Nematode Endoparasitic Lifestyle from the Finished Genome of Drechmeria coniospora.</title>
        <authorList>
            <person name="Zhang L."/>
            <person name="Zhou Z."/>
            <person name="Guo Q."/>
            <person name="Fokkens L."/>
            <person name="Miskei M."/>
            <person name="Pocsi I."/>
            <person name="Zhang W."/>
            <person name="Chen M."/>
            <person name="Wang L."/>
            <person name="Sun Y."/>
            <person name="Donzelli B.G."/>
            <person name="Gibson D.M."/>
            <person name="Nelson D.R."/>
            <person name="Luo J.G."/>
            <person name="Rep M."/>
            <person name="Liu H."/>
            <person name="Yang S."/>
            <person name="Wang J."/>
            <person name="Krasnoff S.B."/>
            <person name="Xu Y."/>
            <person name="Molnar I."/>
            <person name="Lin M."/>
        </authorList>
    </citation>
    <scope>NUCLEOTIDE SEQUENCE [LARGE SCALE GENOMIC DNA]</scope>
    <source>
        <strain evidence="3 4">ARSEF 6962</strain>
    </source>
</reference>
<dbReference type="AlphaFoldDB" id="A0A151GTI6"/>
<dbReference type="STRING" id="98403.A0A151GTI6"/>
<evidence type="ECO:0000313" key="4">
    <source>
        <dbReference type="Proteomes" id="UP000076580"/>
    </source>
</evidence>
<keyword evidence="4" id="KW-1185">Reference proteome</keyword>
<evidence type="ECO:0000259" key="1">
    <source>
        <dbReference type="Pfam" id="PF17171"/>
    </source>
</evidence>
<accession>A0A151GTI6</accession>
<dbReference type="PANTHER" id="PTHR12289">
    <property type="entry name" value="METAXIN RELATED"/>
    <property type="match status" value="1"/>
</dbReference>
<dbReference type="PANTHER" id="PTHR12289:SF44">
    <property type="entry name" value="OUTER MEMBRANE PROTEIN (SAM35), PUTATIVE (AFU_ORTHOLOGUE AFUA_1G13180)-RELATED"/>
    <property type="match status" value="1"/>
</dbReference>
<dbReference type="GO" id="GO:0007005">
    <property type="term" value="P:mitochondrion organization"/>
    <property type="evidence" value="ECO:0007669"/>
    <property type="project" value="TreeGrafter"/>
</dbReference>
<organism evidence="3 4">
    <name type="scientific">Drechmeria coniospora</name>
    <name type="common">Nematophagous fungus</name>
    <name type="synonym">Meria coniospora</name>
    <dbReference type="NCBI Taxonomy" id="98403"/>
    <lineage>
        <taxon>Eukaryota</taxon>
        <taxon>Fungi</taxon>
        <taxon>Dikarya</taxon>
        <taxon>Ascomycota</taxon>
        <taxon>Pezizomycotina</taxon>
        <taxon>Sordariomycetes</taxon>
        <taxon>Hypocreomycetidae</taxon>
        <taxon>Hypocreales</taxon>
        <taxon>Ophiocordycipitaceae</taxon>
        <taxon>Drechmeria</taxon>
    </lineage>
</organism>
<protein>
    <submittedName>
        <fullName evidence="3">Mitochondrial outer membrane protein</fullName>
    </submittedName>
</protein>
<feature type="domain" description="Metaxin glutathione S-transferase" evidence="1">
    <location>
        <begin position="247"/>
        <end position="312"/>
    </location>
</feature>
<evidence type="ECO:0000313" key="3">
    <source>
        <dbReference type="EMBL" id="KYK60436.1"/>
    </source>
</evidence>
<dbReference type="InterPro" id="IPR050931">
    <property type="entry name" value="Mito_Protein_Transport_Metaxin"/>
</dbReference>
<dbReference type="InterPro" id="IPR012336">
    <property type="entry name" value="Thioredoxin-like_fold"/>
</dbReference>
<proteinExistence type="predicted"/>
<dbReference type="Proteomes" id="UP000076580">
    <property type="component" value="Chromosome 01"/>
</dbReference>
<dbReference type="Pfam" id="PF17171">
    <property type="entry name" value="GST_C_6"/>
    <property type="match status" value="1"/>
</dbReference>